<dbReference type="SUPFAM" id="SSF159283">
    <property type="entry name" value="Guanosine diphospho-D-mannose pyrophosphorylase/mannose-6-phosphate isomerase linker domain"/>
    <property type="match status" value="1"/>
</dbReference>
<dbReference type="KEGG" id="pod:PODO_01540"/>
<evidence type="ECO:0000313" key="11">
    <source>
        <dbReference type="EMBL" id="OMD29869.1"/>
    </source>
</evidence>
<dbReference type="GO" id="GO:0004475">
    <property type="term" value="F:mannose-1-phosphate guanylyltransferase (GTP) activity"/>
    <property type="evidence" value="ECO:0007669"/>
    <property type="project" value="UniProtKB-EC"/>
</dbReference>
<dbReference type="InterPro" id="IPR049577">
    <property type="entry name" value="GMPP_N"/>
</dbReference>
<dbReference type="GO" id="GO:0009298">
    <property type="term" value="P:GDP-mannose biosynthetic process"/>
    <property type="evidence" value="ECO:0007669"/>
    <property type="project" value="TreeGrafter"/>
</dbReference>
<evidence type="ECO:0000313" key="12">
    <source>
        <dbReference type="Proteomes" id="UP000187158"/>
    </source>
</evidence>
<keyword evidence="5" id="KW-0547">Nucleotide-binding</keyword>
<dbReference type="SUPFAM" id="SSF53448">
    <property type="entry name" value="Nucleotide-diphospho-sugar transferases"/>
    <property type="match status" value="1"/>
</dbReference>
<dbReference type="PANTHER" id="PTHR46390">
    <property type="entry name" value="MANNOSE-1-PHOSPHATE GUANYLYLTRANSFERASE"/>
    <property type="match status" value="1"/>
</dbReference>
<protein>
    <recommendedName>
        <fullName evidence="2">mannose-1-phosphate guanylyltransferase</fullName>
        <ecNumber evidence="2">2.7.7.13</ecNumber>
    </recommendedName>
</protein>
<evidence type="ECO:0000259" key="9">
    <source>
        <dbReference type="Pfam" id="PF22640"/>
    </source>
</evidence>
<dbReference type="RefSeq" id="WP_036687341.1">
    <property type="nucleotide sequence ID" value="NZ_CP009428.1"/>
</dbReference>
<evidence type="ECO:0000259" key="8">
    <source>
        <dbReference type="Pfam" id="PF00483"/>
    </source>
</evidence>
<dbReference type="Pfam" id="PF00483">
    <property type="entry name" value="NTP_transferase"/>
    <property type="match status" value="1"/>
</dbReference>
<evidence type="ECO:0000256" key="4">
    <source>
        <dbReference type="ARBA" id="ARBA00022695"/>
    </source>
</evidence>
<dbReference type="InterPro" id="IPR005835">
    <property type="entry name" value="NTP_transferase_dom"/>
</dbReference>
<keyword evidence="4 11" id="KW-0548">Nucleotidyltransferase</keyword>
<gene>
    <name evidence="11" type="ORF">BJP51_21855</name>
    <name evidence="10" type="ORF">BSO21_21775</name>
</gene>
<dbReference type="Proteomes" id="UP000187465">
    <property type="component" value="Unassembled WGS sequence"/>
</dbReference>
<feature type="domain" description="Nucleotidyl transferase" evidence="8">
    <location>
        <begin position="5"/>
        <end position="283"/>
    </location>
</feature>
<dbReference type="CDD" id="cd02509">
    <property type="entry name" value="GDP-M1P_Guanylyltransferase"/>
    <property type="match status" value="1"/>
</dbReference>
<evidence type="ECO:0000313" key="10">
    <source>
        <dbReference type="EMBL" id="OMD24423.1"/>
    </source>
</evidence>
<evidence type="ECO:0000256" key="6">
    <source>
        <dbReference type="ARBA" id="ARBA00023134"/>
    </source>
</evidence>
<sequence>MNKYATILAGGGGTRFWPLSRQEIPKQLLNISGNDIMLNDTIERFKGIIPQENTVIVTNRTQAVLLESIMHSSVLKANILIEPVARNTAASILFAALSIEKSHGNSLMVVLPSDHYITDEEQFRLTLDEACTVAMESDKIVTIGIKPTFPSTGYGYIAFDKTPIATSPVAVYDVDEFVEKPNFQNAQSYLASGNYLWNSGIFIWQTSVIIDNFKRYLPRLYKTMLPISDCLGTDQEEEVINAIYPTLQNISIDYGILERSDEVVVLSGQFGWNDIGSWDALGSIFPPDDAGNIIKANHVGIDTHNSIIYGNGRLITTIGVDGFIIADTGDALLICPKDKAQSVKDIVELLKEQGMTEYI</sequence>
<dbReference type="eggNOG" id="COG0836">
    <property type="taxonomic scope" value="Bacteria"/>
</dbReference>
<evidence type="ECO:0000256" key="7">
    <source>
        <dbReference type="ARBA" id="ARBA00047343"/>
    </source>
</evidence>
<dbReference type="EMBL" id="MPVP01000167">
    <property type="protein sequence ID" value="OMD24423.1"/>
    <property type="molecule type" value="Genomic_DNA"/>
</dbReference>
<accession>A0A1R0X5S7</accession>
<dbReference type="Gene3D" id="3.90.550.10">
    <property type="entry name" value="Spore Coat Polysaccharide Biosynthesis Protein SpsA, Chain A"/>
    <property type="match status" value="1"/>
</dbReference>
<dbReference type="FunFam" id="3.90.550.10:FF:000046">
    <property type="entry name" value="Mannose-1-phosphate guanylyltransferase (GDP)"/>
    <property type="match status" value="1"/>
</dbReference>
<reference evidence="11 13" key="1">
    <citation type="submission" date="2016-10" db="EMBL/GenBank/DDBJ databases">
        <title>Paenibacillus species isolates.</title>
        <authorList>
            <person name="Beno S.M."/>
        </authorList>
    </citation>
    <scope>NUCLEOTIDE SEQUENCE [LARGE SCALE GENOMIC DNA]</scope>
    <source>
        <strain evidence="10 12">FSL H7-0433</strain>
        <strain evidence="11 13">FSL H7-0604</strain>
    </source>
</reference>
<evidence type="ECO:0000256" key="3">
    <source>
        <dbReference type="ARBA" id="ARBA00022679"/>
    </source>
</evidence>
<keyword evidence="12" id="KW-1185">Reference proteome</keyword>
<dbReference type="GO" id="GO:0005525">
    <property type="term" value="F:GTP binding"/>
    <property type="evidence" value="ECO:0007669"/>
    <property type="project" value="UniProtKB-KW"/>
</dbReference>
<comment type="catalytic activity">
    <reaction evidence="7">
        <text>alpha-D-mannose 1-phosphate + GTP + H(+) = GDP-alpha-D-mannose + diphosphate</text>
        <dbReference type="Rhea" id="RHEA:15229"/>
        <dbReference type="ChEBI" id="CHEBI:15378"/>
        <dbReference type="ChEBI" id="CHEBI:33019"/>
        <dbReference type="ChEBI" id="CHEBI:37565"/>
        <dbReference type="ChEBI" id="CHEBI:57527"/>
        <dbReference type="ChEBI" id="CHEBI:58409"/>
        <dbReference type="EC" id="2.7.7.13"/>
    </reaction>
</comment>
<keyword evidence="3 11" id="KW-0808">Transferase</keyword>
<dbReference type="GeneID" id="31568959"/>
<dbReference type="PANTHER" id="PTHR46390:SF1">
    <property type="entry name" value="MANNOSE-1-PHOSPHATE GUANYLYLTRANSFERASE"/>
    <property type="match status" value="1"/>
</dbReference>
<feature type="domain" description="MannoseP isomerase/GMP-like beta-helix" evidence="9">
    <location>
        <begin position="297"/>
        <end position="350"/>
    </location>
</feature>
<dbReference type="Pfam" id="PF22640">
    <property type="entry name" value="ManC_GMP_beta-helix"/>
    <property type="match status" value="1"/>
</dbReference>
<evidence type="ECO:0000256" key="1">
    <source>
        <dbReference type="ARBA" id="ARBA00006115"/>
    </source>
</evidence>
<evidence type="ECO:0000256" key="5">
    <source>
        <dbReference type="ARBA" id="ARBA00022741"/>
    </source>
</evidence>
<evidence type="ECO:0000313" key="13">
    <source>
        <dbReference type="Proteomes" id="UP000187465"/>
    </source>
</evidence>
<dbReference type="STRING" id="189426.PODO_01540"/>
<keyword evidence="6" id="KW-0342">GTP-binding</keyword>
<evidence type="ECO:0000256" key="2">
    <source>
        <dbReference type="ARBA" id="ARBA00012387"/>
    </source>
</evidence>
<organism evidence="11 13">
    <name type="scientific">Paenibacillus odorifer</name>
    <dbReference type="NCBI Taxonomy" id="189426"/>
    <lineage>
        <taxon>Bacteria</taxon>
        <taxon>Bacillati</taxon>
        <taxon>Bacillota</taxon>
        <taxon>Bacilli</taxon>
        <taxon>Bacillales</taxon>
        <taxon>Paenibacillaceae</taxon>
        <taxon>Paenibacillus</taxon>
    </lineage>
</organism>
<comment type="similarity">
    <text evidence="1">Belongs to the mannose-6-phosphate isomerase type 2 family.</text>
</comment>
<comment type="caution">
    <text evidence="11">The sequence shown here is derived from an EMBL/GenBank/DDBJ whole genome shotgun (WGS) entry which is preliminary data.</text>
</comment>
<dbReference type="Proteomes" id="UP000187158">
    <property type="component" value="Unassembled WGS sequence"/>
</dbReference>
<name>A0A1R0X5S7_9BACL</name>
<dbReference type="EC" id="2.7.7.13" evidence="2"/>
<dbReference type="EMBL" id="MKQP01000028">
    <property type="protein sequence ID" value="OMD29869.1"/>
    <property type="molecule type" value="Genomic_DNA"/>
</dbReference>
<dbReference type="AlphaFoldDB" id="A0A1R0X5S7"/>
<dbReference type="InterPro" id="IPR051161">
    <property type="entry name" value="Mannose-6P_isomerase_type2"/>
</dbReference>
<proteinExistence type="inferred from homology"/>
<dbReference type="InterPro" id="IPR054566">
    <property type="entry name" value="ManC/GMP-like_b-helix"/>
</dbReference>
<dbReference type="InterPro" id="IPR029044">
    <property type="entry name" value="Nucleotide-diphossugar_trans"/>
</dbReference>